<keyword evidence="4" id="KW-0808">Transferase</keyword>
<keyword evidence="8" id="KW-0902">Two-component regulatory system</keyword>
<sequence length="203" mass="21457">MPAPETDAREDRRRQEERWRRRRSLERQLHDGAALRISSLALRLGVLENGSVDPDDGARHRDIAALQDEVAAALEELRAVASQIYPPLLHEAGLGPALRELVTARQRDVVLDVAADRAEPAVEGAVYFALADCLEASGAPLAVRIRREPGTVEGGDIVVVVIEGADPALGPAVLDEAGPLGGTVDVEGAPGSAGTITARFPCA</sequence>
<keyword evidence="11" id="KW-1185">Reference proteome</keyword>
<keyword evidence="5" id="KW-0547">Nucleotide-binding</keyword>
<organism evidence="10 11">
    <name type="scientific">Actinomycetospora endophytica</name>
    <dbReference type="NCBI Taxonomy" id="2291215"/>
    <lineage>
        <taxon>Bacteria</taxon>
        <taxon>Bacillati</taxon>
        <taxon>Actinomycetota</taxon>
        <taxon>Actinomycetes</taxon>
        <taxon>Pseudonocardiales</taxon>
        <taxon>Pseudonocardiaceae</taxon>
        <taxon>Actinomycetospora</taxon>
    </lineage>
</organism>
<comment type="caution">
    <text evidence="10">The sequence shown here is derived from an EMBL/GenBank/DDBJ whole genome shotgun (WGS) entry which is preliminary data.</text>
</comment>
<gene>
    <name evidence="10" type="ORF">LQ327_25315</name>
</gene>
<keyword evidence="6 10" id="KW-0418">Kinase</keyword>
<evidence type="ECO:0000256" key="2">
    <source>
        <dbReference type="ARBA" id="ARBA00012438"/>
    </source>
</evidence>
<evidence type="ECO:0000256" key="4">
    <source>
        <dbReference type="ARBA" id="ARBA00022679"/>
    </source>
</evidence>
<accession>A0ABS8PEI3</accession>
<name>A0ABS8PEI3_9PSEU</name>
<evidence type="ECO:0000256" key="3">
    <source>
        <dbReference type="ARBA" id="ARBA00022553"/>
    </source>
</evidence>
<dbReference type="PANTHER" id="PTHR24421:SF10">
    <property type="entry name" value="NITRATE_NITRITE SENSOR PROTEIN NARQ"/>
    <property type="match status" value="1"/>
</dbReference>
<dbReference type="Proteomes" id="UP001199469">
    <property type="component" value="Unassembled WGS sequence"/>
</dbReference>
<proteinExistence type="predicted"/>
<dbReference type="RefSeq" id="WP_230738574.1">
    <property type="nucleotide sequence ID" value="NZ_JAJNDB010000006.1"/>
</dbReference>
<dbReference type="GO" id="GO:0016301">
    <property type="term" value="F:kinase activity"/>
    <property type="evidence" value="ECO:0007669"/>
    <property type="project" value="UniProtKB-KW"/>
</dbReference>
<evidence type="ECO:0000256" key="1">
    <source>
        <dbReference type="ARBA" id="ARBA00000085"/>
    </source>
</evidence>
<dbReference type="PANTHER" id="PTHR24421">
    <property type="entry name" value="NITRATE/NITRITE SENSOR PROTEIN NARX-RELATED"/>
    <property type="match status" value="1"/>
</dbReference>
<evidence type="ECO:0000259" key="9">
    <source>
        <dbReference type="Pfam" id="PF07730"/>
    </source>
</evidence>
<dbReference type="Gene3D" id="6.10.250.2870">
    <property type="match status" value="1"/>
</dbReference>
<comment type="catalytic activity">
    <reaction evidence="1">
        <text>ATP + protein L-histidine = ADP + protein N-phospho-L-histidine.</text>
        <dbReference type="EC" id="2.7.13.3"/>
    </reaction>
</comment>
<evidence type="ECO:0000256" key="5">
    <source>
        <dbReference type="ARBA" id="ARBA00022741"/>
    </source>
</evidence>
<evidence type="ECO:0000313" key="11">
    <source>
        <dbReference type="Proteomes" id="UP001199469"/>
    </source>
</evidence>
<feature type="domain" description="Signal transduction histidine kinase subgroup 3 dimerisation and phosphoacceptor" evidence="9">
    <location>
        <begin position="22"/>
        <end position="87"/>
    </location>
</feature>
<evidence type="ECO:0000256" key="7">
    <source>
        <dbReference type="ARBA" id="ARBA00022840"/>
    </source>
</evidence>
<protein>
    <recommendedName>
        <fullName evidence="2">histidine kinase</fullName>
        <ecNumber evidence="2">2.7.13.3</ecNumber>
    </recommendedName>
</protein>
<dbReference type="InterPro" id="IPR011712">
    <property type="entry name" value="Sig_transdc_His_kin_sub3_dim/P"/>
</dbReference>
<evidence type="ECO:0000256" key="8">
    <source>
        <dbReference type="ARBA" id="ARBA00023012"/>
    </source>
</evidence>
<dbReference type="EC" id="2.7.13.3" evidence="2"/>
<evidence type="ECO:0000313" key="10">
    <source>
        <dbReference type="EMBL" id="MCD2196695.1"/>
    </source>
</evidence>
<dbReference type="EMBL" id="JAJNDB010000006">
    <property type="protein sequence ID" value="MCD2196695.1"/>
    <property type="molecule type" value="Genomic_DNA"/>
</dbReference>
<keyword evidence="3" id="KW-0597">Phosphoprotein</keyword>
<evidence type="ECO:0000256" key="6">
    <source>
        <dbReference type="ARBA" id="ARBA00022777"/>
    </source>
</evidence>
<dbReference type="Pfam" id="PF07730">
    <property type="entry name" value="HisKA_3"/>
    <property type="match status" value="1"/>
</dbReference>
<dbReference type="InterPro" id="IPR050482">
    <property type="entry name" value="Sensor_HK_TwoCompSys"/>
</dbReference>
<reference evidence="10 11" key="1">
    <citation type="submission" date="2021-11" db="EMBL/GenBank/DDBJ databases">
        <title>Draft genome sequence of Actinomycetospora sp. SF1 isolated from the rhizosphere soil.</title>
        <authorList>
            <person name="Duangmal K."/>
            <person name="Chantavorakit T."/>
        </authorList>
    </citation>
    <scope>NUCLEOTIDE SEQUENCE [LARGE SCALE GENOMIC DNA]</scope>
    <source>
        <strain evidence="10 11">TBRC 5722</strain>
    </source>
</reference>
<keyword evidence="7" id="KW-0067">ATP-binding</keyword>